<gene>
    <name evidence="4" type="ORF">C1SCF055_LOCUS2359</name>
</gene>
<keyword evidence="6" id="KW-1185">Reference proteome</keyword>
<dbReference type="OrthoDB" id="446643at2759"/>
<organism evidence="4">
    <name type="scientific">Cladocopium goreaui</name>
    <dbReference type="NCBI Taxonomy" id="2562237"/>
    <lineage>
        <taxon>Eukaryota</taxon>
        <taxon>Sar</taxon>
        <taxon>Alveolata</taxon>
        <taxon>Dinophyceae</taxon>
        <taxon>Suessiales</taxon>
        <taxon>Symbiodiniaceae</taxon>
        <taxon>Cladocopium</taxon>
    </lineage>
</organism>
<dbReference type="GO" id="GO:0003924">
    <property type="term" value="F:GTPase activity"/>
    <property type="evidence" value="ECO:0007669"/>
    <property type="project" value="InterPro"/>
</dbReference>
<feature type="binding site" evidence="3">
    <location>
        <begin position="118"/>
        <end position="121"/>
    </location>
    <ligand>
        <name>GTP</name>
        <dbReference type="ChEBI" id="CHEBI:37565"/>
    </ligand>
</feature>
<name>A0A9P1BI65_9DINO</name>
<accession>A0A9P1BI65</accession>
<dbReference type="SUPFAM" id="SSF52540">
    <property type="entry name" value="P-loop containing nucleoside triphosphate hydrolases"/>
    <property type="match status" value="1"/>
</dbReference>
<evidence type="ECO:0000313" key="4">
    <source>
        <dbReference type="EMBL" id="CAI3973914.1"/>
    </source>
</evidence>
<evidence type="ECO:0000256" key="1">
    <source>
        <dbReference type="ARBA" id="ARBA00022741"/>
    </source>
</evidence>
<dbReference type="EMBL" id="CAMXCT010000107">
    <property type="protein sequence ID" value="CAI3973914.1"/>
    <property type="molecule type" value="Genomic_DNA"/>
</dbReference>
<dbReference type="InterPro" id="IPR006689">
    <property type="entry name" value="Small_GTPase_ARF/SAR"/>
</dbReference>
<comment type="caution">
    <text evidence="4">The sequence shown here is derived from an EMBL/GenBank/DDBJ whole genome shotgun (WGS) entry which is preliminary data.</text>
</comment>
<keyword evidence="1 3" id="KW-0547">Nucleotide-binding</keyword>
<feature type="non-terminal residue" evidence="4">
    <location>
        <position position="235"/>
    </location>
</feature>
<sequence>MGSSQSAHGGDLKQVKVVVVGMPGSGAKSLASRWTTDSMEQPSNPGWQSLERPFEKMQLQILALGSARGLWDEHISATDVLAFVVDGSEQFDEVAFTHSFSAALAHLPEGAPVVLLVNKVDADPEEEEAGKMADSHGSVVQAKCSAAAAACAVSKAVRQCKAFLVSAKTSYGCDEVLRSICDMDESSSFGLSIFGISAAKTWRKPEHFYDYRSLWSLLVTSLLWTNGQYAPRWSP</sequence>
<dbReference type="AlphaFoldDB" id="A0A9P1BI65"/>
<evidence type="ECO:0000313" key="6">
    <source>
        <dbReference type="Proteomes" id="UP001152797"/>
    </source>
</evidence>
<dbReference type="EMBL" id="CAMXCT030000107">
    <property type="protein sequence ID" value="CAL4761226.1"/>
    <property type="molecule type" value="Genomic_DNA"/>
</dbReference>
<dbReference type="Gene3D" id="3.40.50.300">
    <property type="entry name" value="P-loop containing nucleotide triphosphate hydrolases"/>
    <property type="match status" value="1"/>
</dbReference>
<evidence type="ECO:0000313" key="5">
    <source>
        <dbReference type="EMBL" id="CAL4761226.1"/>
    </source>
</evidence>
<reference evidence="4" key="1">
    <citation type="submission" date="2022-10" db="EMBL/GenBank/DDBJ databases">
        <authorList>
            <person name="Chen Y."/>
            <person name="Dougan E. K."/>
            <person name="Chan C."/>
            <person name="Rhodes N."/>
            <person name="Thang M."/>
        </authorList>
    </citation>
    <scope>NUCLEOTIDE SEQUENCE</scope>
</reference>
<dbReference type="GO" id="GO:0005525">
    <property type="term" value="F:GTP binding"/>
    <property type="evidence" value="ECO:0007669"/>
    <property type="project" value="UniProtKB-KW"/>
</dbReference>
<evidence type="ECO:0000256" key="2">
    <source>
        <dbReference type="ARBA" id="ARBA00023134"/>
    </source>
</evidence>
<dbReference type="Pfam" id="PF00025">
    <property type="entry name" value="Arf"/>
    <property type="match status" value="1"/>
</dbReference>
<dbReference type="InterPro" id="IPR027417">
    <property type="entry name" value="P-loop_NTPase"/>
</dbReference>
<keyword evidence="2 3" id="KW-0342">GTP-binding</keyword>
<proteinExistence type="predicted"/>
<reference evidence="5 6" key="2">
    <citation type="submission" date="2024-05" db="EMBL/GenBank/DDBJ databases">
        <authorList>
            <person name="Chen Y."/>
            <person name="Shah S."/>
            <person name="Dougan E. K."/>
            <person name="Thang M."/>
            <person name="Chan C."/>
        </authorList>
    </citation>
    <scope>NUCLEOTIDE SEQUENCE [LARGE SCALE GENOMIC DNA]</scope>
</reference>
<keyword evidence="5" id="KW-0675">Receptor</keyword>
<dbReference type="EMBL" id="CAMXCT020000107">
    <property type="protein sequence ID" value="CAL1127289.1"/>
    <property type="molecule type" value="Genomic_DNA"/>
</dbReference>
<dbReference type="Proteomes" id="UP001152797">
    <property type="component" value="Unassembled WGS sequence"/>
</dbReference>
<protein>
    <submittedName>
        <fullName evidence="5">Signal recognition particle receptor subunit beta</fullName>
    </submittedName>
</protein>
<evidence type="ECO:0000256" key="3">
    <source>
        <dbReference type="PIRSR" id="PIRSR606689-1"/>
    </source>
</evidence>